<sequence>MLREMLPDEVPYDIYSEYGYFVDTENNAFYHGFDGVSNRLSVVDREEPSLREPVVNGDDKQKNVRARGILVCLHALSCICVSLVAYQMWCI</sequence>
<evidence type="ECO:0000256" key="1">
    <source>
        <dbReference type="SAM" id="Phobius"/>
    </source>
</evidence>
<keyword evidence="1" id="KW-0472">Membrane</keyword>
<accession>A0A6C0DMY2</accession>
<proteinExistence type="predicted"/>
<protein>
    <submittedName>
        <fullName evidence="2">Uncharacterized protein</fullName>
    </submittedName>
</protein>
<keyword evidence="1" id="KW-0812">Transmembrane</keyword>
<feature type="transmembrane region" description="Helical" evidence="1">
    <location>
        <begin position="69"/>
        <end position="89"/>
    </location>
</feature>
<organism evidence="2">
    <name type="scientific">viral metagenome</name>
    <dbReference type="NCBI Taxonomy" id="1070528"/>
    <lineage>
        <taxon>unclassified sequences</taxon>
        <taxon>metagenomes</taxon>
        <taxon>organismal metagenomes</taxon>
    </lineage>
</organism>
<name>A0A6C0DMY2_9ZZZZ</name>
<keyword evidence="1" id="KW-1133">Transmembrane helix</keyword>
<reference evidence="2" key="1">
    <citation type="journal article" date="2020" name="Nature">
        <title>Giant virus diversity and host interactions through global metagenomics.</title>
        <authorList>
            <person name="Schulz F."/>
            <person name="Roux S."/>
            <person name="Paez-Espino D."/>
            <person name="Jungbluth S."/>
            <person name="Walsh D.A."/>
            <person name="Denef V.J."/>
            <person name="McMahon K.D."/>
            <person name="Konstantinidis K.T."/>
            <person name="Eloe-Fadrosh E.A."/>
            <person name="Kyrpides N.C."/>
            <person name="Woyke T."/>
        </authorList>
    </citation>
    <scope>NUCLEOTIDE SEQUENCE</scope>
    <source>
        <strain evidence="2">GVMAG-M-3300023174-3</strain>
    </source>
</reference>
<dbReference type="EMBL" id="MN739646">
    <property type="protein sequence ID" value="QHT17913.1"/>
    <property type="molecule type" value="Genomic_DNA"/>
</dbReference>
<dbReference type="AlphaFoldDB" id="A0A6C0DMY2"/>
<evidence type="ECO:0000313" key="2">
    <source>
        <dbReference type="EMBL" id="QHT17913.1"/>
    </source>
</evidence>